<name>A0ABP9PY14_9PSEU</name>
<evidence type="ECO:0000313" key="5">
    <source>
        <dbReference type="EMBL" id="GAA5153782.1"/>
    </source>
</evidence>
<dbReference type="PANTHER" id="PTHR33744">
    <property type="entry name" value="CARBOHYDRATE DIACID REGULATOR"/>
    <property type="match status" value="1"/>
</dbReference>
<dbReference type="InterPro" id="IPR041522">
    <property type="entry name" value="CdaR_GGDEF"/>
</dbReference>
<evidence type="ECO:0000259" key="4">
    <source>
        <dbReference type="Pfam" id="PF17853"/>
    </source>
</evidence>
<evidence type="ECO:0000256" key="1">
    <source>
        <dbReference type="ARBA" id="ARBA00006754"/>
    </source>
</evidence>
<dbReference type="InterPro" id="IPR051448">
    <property type="entry name" value="CdaR-like_regulators"/>
</dbReference>
<dbReference type="Pfam" id="PF14361">
    <property type="entry name" value="RsbRD_N"/>
    <property type="match status" value="1"/>
</dbReference>
<dbReference type="Proteomes" id="UP001428817">
    <property type="component" value="Unassembled WGS sequence"/>
</dbReference>
<evidence type="ECO:0000259" key="3">
    <source>
        <dbReference type="Pfam" id="PF14361"/>
    </source>
</evidence>
<reference evidence="6" key="1">
    <citation type="journal article" date="2019" name="Int. J. Syst. Evol. Microbiol.">
        <title>The Global Catalogue of Microorganisms (GCM) 10K type strain sequencing project: providing services to taxonomists for standard genome sequencing and annotation.</title>
        <authorList>
            <consortium name="The Broad Institute Genomics Platform"/>
            <consortium name="The Broad Institute Genome Sequencing Center for Infectious Disease"/>
            <person name="Wu L."/>
            <person name="Ma J."/>
        </authorList>
    </citation>
    <scope>NUCLEOTIDE SEQUENCE [LARGE SCALE GENOMIC DNA]</scope>
    <source>
        <strain evidence="6">JCM 18303</strain>
    </source>
</reference>
<organism evidence="5 6">
    <name type="scientific">Pseudonocardia eucalypti</name>
    <dbReference type="NCBI Taxonomy" id="648755"/>
    <lineage>
        <taxon>Bacteria</taxon>
        <taxon>Bacillati</taxon>
        <taxon>Actinomycetota</taxon>
        <taxon>Actinomycetes</taxon>
        <taxon>Pseudonocardiales</taxon>
        <taxon>Pseudonocardiaceae</taxon>
        <taxon>Pseudonocardia</taxon>
    </lineage>
</organism>
<feature type="domain" description="PucR C-terminal helix-turn-helix" evidence="2">
    <location>
        <begin position="362"/>
        <end position="420"/>
    </location>
</feature>
<feature type="domain" description="CdaR GGDEF-like" evidence="4">
    <location>
        <begin position="181"/>
        <end position="308"/>
    </location>
</feature>
<protein>
    <submittedName>
        <fullName evidence="5">Helix-turn-helix domain-containing protein</fullName>
    </submittedName>
</protein>
<dbReference type="PANTHER" id="PTHR33744:SF1">
    <property type="entry name" value="DNA-BINDING TRANSCRIPTIONAL ACTIVATOR ADER"/>
    <property type="match status" value="1"/>
</dbReference>
<feature type="domain" description="RsbT co-antagonist protein RsbRD N-terminal" evidence="3">
    <location>
        <begin position="30"/>
        <end position="168"/>
    </location>
</feature>
<keyword evidence="6" id="KW-1185">Reference proteome</keyword>
<evidence type="ECO:0000259" key="2">
    <source>
        <dbReference type="Pfam" id="PF13556"/>
    </source>
</evidence>
<dbReference type="Pfam" id="PF13556">
    <property type="entry name" value="HTH_30"/>
    <property type="match status" value="1"/>
</dbReference>
<dbReference type="RefSeq" id="WP_185061720.1">
    <property type="nucleotide sequence ID" value="NZ_BAABJP010000008.1"/>
</dbReference>
<proteinExistence type="inferred from homology"/>
<sequence>MSDGVVNELQSPEPTRALNAVIPALRARLPAISAAIVERIEKAMPIYRDLRTVEAGSLEDSVRRNVECLFASVSSSGPTDLTAAIATGRTRARQGVPMGEMLRSYRIGFVEFWESAAEEVIREGRWNERDLVRTATLLWWVADEFSAAATEAYRDALSEFAELRERRRAALVEALIQGLGPDTVWEIAAKLGLPRDGLFAVVAGEAGEVGIEALPGVATRLREEGIESVWRLLPNMQVGVLSLPSPGPDAPAVPPGTLGAPGNDGGELDVVVGVLMGLGTSARIGVSPAYTDLADTPRAHYLAKIALNSVTAPAETGQPRVQRFAATPLATLVVAAPEAAVQMARGVLGGLLRLPREEQDVLLDTVETWLVTGGNTKATAERLYCHPNTVRHRLRRIAESTGRSAENPAEAVELSAALHALRLFPEVR</sequence>
<accession>A0ABP9PY14</accession>
<gene>
    <name evidence="5" type="ORF">GCM10023321_24570</name>
</gene>
<comment type="similarity">
    <text evidence="1">Belongs to the CdaR family.</text>
</comment>
<comment type="caution">
    <text evidence="5">The sequence shown here is derived from an EMBL/GenBank/DDBJ whole genome shotgun (WGS) entry which is preliminary data.</text>
</comment>
<dbReference type="Gene3D" id="1.10.10.2840">
    <property type="entry name" value="PucR C-terminal helix-turn-helix domain"/>
    <property type="match status" value="1"/>
</dbReference>
<evidence type="ECO:0000313" key="6">
    <source>
        <dbReference type="Proteomes" id="UP001428817"/>
    </source>
</evidence>
<dbReference type="Pfam" id="PF17853">
    <property type="entry name" value="GGDEF_2"/>
    <property type="match status" value="1"/>
</dbReference>
<dbReference type="InterPro" id="IPR025736">
    <property type="entry name" value="PucR_C-HTH_dom"/>
</dbReference>
<dbReference type="EMBL" id="BAABJP010000008">
    <property type="protein sequence ID" value="GAA5153782.1"/>
    <property type="molecule type" value="Genomic_DNA"/>
</dbReference>
<dbReference type="InterPro" id="IPR042070">
    <property type="entry name" value="PucR_C-HTH_sf"/>
</dbReference>
<dbReference type="InterPro" id="IPR025751">
    <property type="entry name" value="RsbRD_N_dom"/>
</dbReference>